<dbReference type="InterPro" id="IPR005135">
    <property type="entry name" value="Endo/exonuclease/phosphatase"/>
</dbReference>
<dbReference type="OrthoDB" id="416454at2759"/>
<dbReference type="EMBL" id="LSMT01000085">
    <property type="protein sequence ID" value="PFX28347.1"/>
    <property type="molecule type" value="Genomic_DNA"/>
</dbReference>
<dbReference type="AlphaFoldDB" id="A0A2B4SIK3"/>
<evidence type="ECO:0000313" key="2">
    <source>
        <dbReference type="EMBL" id="PFX28347.1"/>
    </source>
</evidence>
<evidence type="ECO:0000313" key="3">
    <source>
        <dbReference type="Proteomes" id="UP000225706"/>
    </source>
</evidence>
<dbReference type="STRING" id="50429.A0A2B4SIK3"/>
<sequence length="1049" mass="118505">MGCKVPRLLPYNKLIDQVNSIDIGKTVDVREQFCKDLEDCEKVSGCFRPLLQFLPLLASFYLELEKETGEELLWFGEVNTFQVVLEGWGPFRERGHGMCMEMLVMEKKNYSINGREIRFKFSEFPNDLKMLAFLAGELPVSAKFFLTFGNVNTGDYDDPKGTFGKGNQHKWQPWRYSKRGQILSVLTRSGRSSSSLFFAHYYSRIFSTSIQILDAGLKWKKPISTKLDVSDTKELLLRVLLAATVPVVSVPNHVSTVITCYTSAKEINPSFVRLAMKQTPSSYKKLDRLEELLLLNFESGLNLSSSSAAASAGRSSSGFSKCLLLNTRSVCNKIFDLKTLLLTDPFDIVVLTETWLNNDFDDRELRLEDYNIFRRDRCHQRGGGLLLAIKSDQHCVRRYDLEVNTEMLVFELRISNSRCLLFAVFYRPPDIGESFLEEFKRFLNNVSTTGIADIVITGDFNFPSVDWSTGSPTTADSLTETFCEMHDDYFLIQTNFHVTRPYASSSTLSYGNILDLVLTNHESIIEGTTVTANFQDLILAAVNQHVPTMKLRRNPRPPWIDNDVLRLSKTKRLAEVMVYRSKAKSAKDPLGKASLFNEFFGSVFSTKISDESFIVLHSNVVNPDLLMDVSTSNIKVKDILSRLDTNKATGVDGISASILKECAQELSPPLTLLFNLSFSSRKVSSLWKKANITPVYKADANDVVENYRSISIPSIPSKFQEKIVHRALYSHVAPYLTDWQHGFIRGRSCASQLVLTHHYWTKALDDGLQVDVVFLDFAKSFDRVSHDILLQKLCNFGISGNLLNLCKDYLTDREQRVVIEGMSCSWTVIPSGLNDNTLEETSEFCDLGLVTTERGGEQKRNRNRQLREARRWVRQADVDINAAENDMNPVTPAYSWACYKSHQAAEKALKAALYSEGANVPRVHDLVEISTYLNDSELPSLASRLQNLVGDYARMRYPGRGVSPEVYTHQMAQSALQDAKTIVGHVKSRLNLRYVPERTGHKSMESLWLLSASNSIGQVKICVIAPTKVNRTHDYRATEKPSRLESGHG</sequence>
<reference evidence="3" key="1">
    <citation type="journal article" date="2017" name="bioRxiv">
        <title>Comparative analysis of the genomes of Stylophora pistillata and Acropora digitifera provides evidence for extensive differences between species of corals.</title>
        <authorList>
            <person name="Voolstra C.R."/>
            <person name="Li Y."/>
            <person name="Liew Y.J."/>
            <person name="Baumgarten S."/>
            <person name="Zoccola D."/>
            <person name="Flot J.-F."/>
            <person name="Tambutte S."/>
            <person name="Allemand D."/>
            <person name="Aranda M."/>
        </authorList>
    </citation>
    <scope>NUCLEOTIDE SEQUENCE [LARGE SCALE GENOMIC DNA]</scope>
</reference>
<dbReference type="InterPro" id="IPR000477">
    <property type="entry name" value="RT_dom"/>
</dbReference>
<dbReference type="Pfam" id="PF14529">
    <property type="entry name" value="Exo_endo_phos_2"/>
    <property type="match status" value="1"/>
</dbReference>
<accession>A0A2B4SIK3</accession>
<dbReference type="PROSITE" id="PS50910">
    <property type="entry name" value="HEPN"/>
    <property type="match status" value="1"/>
</dbReference>
<keyword evidence="3" id="KW-1185">Reference proteome</keyword>
<dbReference type="InterPro" id="IPR036691">
    <property type="entry name" value="Endo/exonu/phosph_ase_sf"/>
</dbReference>
<gene>
    <name evidence="2" type="primary">Pol</name>
    <name evidence="2" type="ORF">AWC38_SpisGene6959</name>
</gene>
<feature type="domain" description="HEPN" evidence="1">
    <location>
        <begin position="875"/>
        <end position="982"/>
    </location>
</feature>
<evidence type="ECO:0000259" key="1">
    <source>
        <dbReference type="PROSITE" id="PS50910"/>
    </source>
</evidence>
<name>A0A2B4SIK3_STYPI</name>
<protein>
    <submittedName>
        <fullName evidence="2">LINE-1 retrotransposable element ORF2 protein</fullName>
    </submittedName>
</protein>
<dbReference type="PANTHER" id="PTHR33395">
    <property type="entry name" value="TRANSCRIPTASE, PUTATIVE-RELATED-RELATED"/>
    <property type="match status" value="1"/>
</dbReference>
<dbReference type="GO" id="GO:0003824">
    <property type="term" value="F:catalytic activity"/>
    <property type="evidence" value="ECO:0007669"/>
    <property type="project" value="InterPro"/>
</dbReference>
<dbReference type="Pfam" id="PF00078">
    <property type="entry name" value="RVT_1"/>
    <property type="match status" value="1"/>
</dbReference>
<dbReference type="SMART" id="SM00748">
    <property type="entry name" value="HEPN"/>
    <property type="match status" value="1"/>
</dbReference>
<organism evidence="2 3">
    <name type="scientific">Stylophora pistillata</name>
    <name type="common">Smooth cauliflower coral</name>
    <dbReference type="NCBI Taxonomy" id="50429"/>
    <lineage>
        <taxon>Eukaryota</taxon>
        <taxon>Metazoa</taxon>
        <taxon>Cnidaria</taxon>
        <taxon>Anthozoa</taxon>
        <taxon>Hexacorallia</taxon>
        <taxon>Scleractinia</taxon>
        <taxon>Astrocoeniina</taxon>
        <taxon>Pocilloporidae</taxon>
        <taxon>Stylophora</taxon>
    </lineage>
</organism>
<dbReference type="Gene3D" id="1.20.120.330">
    <property type="entry name" value="Nucleotidyltransferases domain 2"/>
    <property type="match status" value="1"/>
</dbReference>
<dbReference type="PANTHER" id="PTHR33395:SF22">
    <property type="entry name" value="REVERSE TRANSCRIPTASE DOMAIN-CONTAINING PROTEIN"/>
    <property type="match status" value="1"/>
</dbReference>
<comment type="caution">
    <text evidence="2">The sequence shown here is derived from an EMBL/GenBank/DDBJ whole genome shotgun (WGS) entry which is preliminary data.</text>
</comment>
<dbReference type="SUPFAM" id="SSF56219">
    <property type="entry name" value="DNase I-like"/>
    <property type="match status" value="1"/>
</dbReference>
<proteinExistence type="predicted"/>
<dbReference type="Pfam" id="PF05168">
    <property type="entry name" value="HEPN"/>
    <property type="match status" value="1"/>
</dbReference>
<dbReference type="Proteomes" id="UP000225706">
    <property type="component" value="Unassembled WGS sequence"/>
</dbReference>
<dbReference type="InterPro" id="IPR007842">
    <property type="entry name" value="HEPN_dom"/>
</dbReference>
<dbReference type="SUPFAM" id="SSF81593">
    <property type="entry name" value="Nucleotidyltransferase substrate binding subunit/domain"/>
    <property type="match status" value="1"/>
</dbReference>
<dbReference type="Gene3D" id="3.60.10.10">
    <property type="entry name" value="Endonuclease/exonuclease/phosphatase"/>
    <property type="match status" value="1"/>
</dbReference>